<dbReference type="PANTHER" id="PTHR47561">
    <property type="entry name" value="POLYSACCHARIDE DEACETYLASE FAMILY PROTEIN (AFU_ORTHOLOGUE AFUA_6G05030)"/>
    <property type="match status" value="1"/>
</dbReference>
<dbReference type="InterPro" id="IPR011330">
    <property type="entry name" value="Glyco_hydro/deAcase_b/a-brl"/>
</dbReference>
<keyword evidence="3" id="KW-1185">Reference proteome</keyword>
<dbReference type="PANTHER" id="PTHR47561:SF1">
    <property type="entry name" value="POLYSACCHARIDE DEACETYLASE FAMILY PROTEIN (AFU_ORTHOLOGUE AFUA_6G05030)"/>
    <property type="match status" value="1"/>
</dbReference>
<feature type="domain" description="NodB homology" evidence="1">
    <location>
        <begin position="49"/>
        <end position="154"/>
    </location>
</feature>
<name>A0A857J4S0_9BURK</name>
<evidence type="ECO:0000313" key="2">
    <source>
        <dbReference type="EMBL" id="QHI98964.1"/>
    </source>
</evidence>
<dbReference type="KEGG" id="xyk:GT347_13790"/>
<dbReference type="SUPFAM" id="SSF88713">
    <property type="entry name" value="Glycoside hydrolase/deacetylase"/>
    <property type="match status" value="1"/>
</dbReference>
<dbReference type="AlphaFoldDB" id="A0A857J4S0"/>
<dbReference type="Pfam" id="PF01522">
    <property type="entry name" value="Polysacc_deac_1"/>
    <property type="match status" value="1"/>
</dbReference>
<dbReference type="Gene3D" id="3.20.20.370">
    <property type="entry name" value="Glycoside hydrolase/deacetylase"/>
    <property type="match status" value="1"/>
</dbReference>
<sequence>MQNTHPLPAGLARHPATISINVDIEAVDALGAGEAGLFGKFSYGRYGLREGLPRLLALLRQTGIRATFFVVPADALRHPRMLEALAADGHEIAVQTSIWLPAHPTEGSEDLDSLAQACETLRGLTGQAPLGWRAANGIVTTGALRRLAELGMTYDSSFLDDDLPYVMGEGAARLVELPVFDYLNDSIFYGGRHPTDRVAKVWQEETTAMLEAGAYLHLVLHSRGDVGTAREIRVDVLARWLERTAALPGVAFYRCCDLARIWLEGTPAEAVEAFAS</sequence>
<dbReference type="RefSeq" id="WP_160552640.1">
    <property type="nucleotide sequence ID" value="NZ_CP047650.1"/>
</dbReference>
<reference evidence="2 3" key="1">
    <citation type="submission" date="2020-01" db="EMBL/GenBank/DDBJ databases">
        <title>Genome sequencing of strain KACC 21265.</title>
        <authorList>
            <person name="Heo J."/>
            <person name="Kim S.-J."/>
            <person name="Kim J.-S."/>
            <person name="Hong S.-B."/>
            <person name="Kwon S.-W."/>
        </authorList>
    </citation>
    <scope>NUCLEOTIDE SEQUENCE [LARGE SCALE GENOMIC DNA]</scope>
    <source>
        <strain evidence="2 3">KACC 21265</strain>
    </source>
</reference>
<dbReference type="InterPro" id="IPR002509">
    <property type="entry name" value="NODB_dom"/>
</dbReference>
<proteinExistence type="predicted"/>
<accession>A0A857J4S0</accession>
<protein>
    <submittedName>
        <fullName evidence="2">Polysaccharide deacetylase family protein</fullName>
    </submittedName>
</protein>
<evidence type="ECO:0000259" key="1">
    <source>
        <dbReference type="Pfam" id="PF01522"/>
    </source>
</evidence>
<dbReference type="EMBL" id="CP047650">
    <property type="protein sequence ID" value="QHI98964.1"/>
    <property type="molecule type" value="Genomic_DNA"/>
</dbReference>
<dbReference type="GO" id="GO:0016810">
    <property type="term" value="F:hydrolase activity, acting on carbon-nitrogen (but not peptide) bonds"/>
    <property type="evidence" value="ECO:0007669"/>
    <property type="project" value="InterPro"/>
</dbReference>
<gene>
    <name evidence="2" type="ORF">GT347_13790</name>
</gene>
<dbReference type="Proteomes" id="UP000464787">
    <property type="component" value="Chromosome"/>
</dbReference>
<organism evidence="2 3">
    <name type="scientific">Xylophilus rhododendri</name>
    <dbReference type="NCBI Taxonomy" id="2697032"/>
    <lineage>
        <taxon>Bacteria</taxon>
        <taxon>Pseudomonadati</taxon>
        <taxon>Pseudomonadota</taxon>
        <taxon>Betaproteobacteria</taxon>
        <taxon>Burkholderiales</taxon>
        <taxon>Xylophilus</taxon>
    </lineage>
</organism>
<dbReference type="GO" id="GO:0005975">
    <property type="term" value="P:carbohydrate metabolic process"/>
    <property type="evidence" value="ECO:0007669"/>
    <property type="project" value="InterPro"/>
</dbReference>
<evidence type="ECO:0000313" key="3">
    <source>
        <dbReference type="Proteomes" id="UP000464787"/>
    </source>
</evidence>